<dbReference type="InterPro" id="IPR010998">
    <property type="entry name" value="Integrase_recombinase_N"/>
</dbReference>
<keyword evidence="3" id="KW-0238">DNA-binding</keyword>
<dbReference type="InterPro" id="IPR050090">
    <property type="entry name" value="Tyrosine_recombinase_XerCD"/>
</dbReference>
<dbReference type="GO" id="GO:0015074">
    <property type="term" value="P:DNA integration"/>
    <property type="evidence" value="ECO:0007669"/>
    <property type="project" value="UniProtKB-KW"/>
</dbReference>
<dbReference type="GO" id="GO:0003677">
    <property type="term" value="F:DNA binding"/>
    <property type="evidence" value="ECO:0007669"/>
    <property type="project" value="UniProtKB-KW"/>
</dbReference>
<evidence type="ECO:0000256" key="4">
    <source>
        <dbReference type="ARBA" id="ARBA00023172"/>
    </source>
</evidence>
<dbReference type="SUPFAM" id="SSF56349">
    <property type="entry name" value="DNA breaking-rejoining enzymes"/>
    <property type="match status" value="1"/>
</dbReference>
<dbReference type="Proteomes" id="UP000542720">
    <property type="component" value="Unassembled WGS sequence"/>
</dbReference>
<reference evidence="6 7" key="1">
    <citation type="submission" date="2020-08" db="EMBL/GenBank/DDBJ databases">
        <authorList>
            <person name="Kim C.M."/>
        </authorList>
    </citation>
    <scope>NUCLEOTIDE SEQUENCE [LARGE SCALE GENOMIC DNA]</scope>
    <source>
        <strain evidence="6 7">UL070</strain>
    </source>
</reference>
<gene>
    <name evidence="6" type="ORF">H3H51_13090</name>
</gene>
<protein>
    <submittedName>
        <fullName evidence="6">Site-specific integrase</fullName>
    </submittedName>
</protein>
<proteinExistence type="inferred from homology"/>
<dbReference type="EMBL" id="JACJUD010000004">
    <property type="protein sequence ID" value="MBB2495958.1"/>
    <property type="molecule type" value="Genomic_DNA"/>
</dbReference>
<dbReference type="PROSITE" id="PS51898">
    <property type="entry name" value="TYR_RECOMBINASE"/>
    <property type="match status" value="1"/>
</dbReference>
<dbReference type="Gene3D" id="1.10.150.130">
    <property type="match status" value="1"/>
</dbReference>
<name>A0A7W4LMP8_9GAMM</name>
<dbReference type="AlphaFoldDB" id="A0A7W4LMP8"/>
<comment type="caution">
    <text evidence="6">The sequence shown here is derived from an EMBL/GenBank/DDBJ whole genome shotgun (WGS) entry which is preliminary data.</text>
</comment>
<accession>A0A7W4LMP8</accession>
<keyword evidence="4" id="KW-0233">DNA recombination</keyword>
<dbReference type="PANTHER" id="PTHR30349:SF41">
    <property type="entry name" value="INTEGRASE_RECOMBINASE PROTEIN MJ0367-RELATED"/>
    <property type="match status" value="1"/>
</dbReference>
<keyword evidence="2" id="KW-0229">DNA integration</keyword>
<dbReference type="Pfam" id="PF00589">
    <property type="entry name" value="Phage_integrase"/>
    <property type="match status" value="1"/>
</dbReference>
<dbReference type="InterPro" id="IPR011010">
    <property type="entry name" value="DNA_brk_join_enz"/>
</dbReference>
<comment type="similarity">
    <text evidence="1">Belongs to the 'phage' integrase family.</text>
</comment>
<dbReference type="RefSeq" id="WP_183089500.1">
    <property type="nucleotide sequence ID" value="NZ_JACJUD010000004.1"/>
</dbReference>
<dbReference type="CDD" id="cd01184">
    <property type="entry name" value="INT_C_like_1"/>
    <property type="match status" value="1"/>
</dbReference>
<feature type="domain" description="Tyr recombinase" evidence="5">
    <location>
        <begin position="233"/>
        <end position="431"/>
    </location>
</feature>
<organism evidence="6 7">
    <name type="scientific">Aquipseudomonas ullengensis</name>
    <dbReference type="NCBI Taxonomy" id="2759166"/>
    <lineage>
        <taxon>Bacteria</taxon>
        <taxon>Pseudomonadati</taxon>
        <taxon>Pseudomonadota</taxon>
        <taxon>Gammaproteobacteria</taxon>
        <taxon>Pseudomonadales</taxon>
        <taxon>Pseudomonadaceae</taxon>
        <taxon>Aquipseudomonas</taxon>
    </lineage>
</organism>
<evidence type="ECO:0000259" key="5">
    <source>
        <dbReference type="PROSITE" id="PS51898"/>
    </source>
</evidence>
<dbReference type="GO" id="GO:0006310">
    <property type="term" value="P:DNA recombination"/>
    <property type="evidence" value="ECO:0007669"/>
    <property type="project" value="UniProtKB-KW"/>
</dbReference>
<evidence type="ECO:0000256" key="3">
    <source>
        <dbReference type="ARBA" id="ARBA00023125"/>
    </source>
</evidence>
<evidence type="ECO:0000256" key="1">
    <source>
        <dbReference type="ARBA" id="ARBA00008857"/>
    </source>
</evidence>
<dbReference type="PANTHER" id="PTHR30349">
    <property type="entry name" value="PHAGE INTEGRASE-RELATED"/>
    <property type="match status" value="1"/>
</dbReference>
<dbReference type="InterPro" id="IPR002104">
    <property type="entry name" value="Integrase_catalytic"/>
</dbReference>
<evidence type="ECO:0000313" key="6">
    <source>
        <dbReference type="EMBL" id="MBB2495958.1"/>
    </source>
</evidence>
<sequence length="437" mass="49217">MAYIIRRGAFYYLNLRLPKTHTHRCHTLRLSLDIRDRQSAIFLASSIAQKVHLHLAEHPLDGPSILRKHCAAWLRDTPPPPIKAEMNSQHRISEATPKATIEGPLLSTLAKLYLDEGTRSGTWRVVSAQEVERALKELFELMGDMDAASFSSEHARALKGRLSRCPQYFGLKPEFEGMTLRQVIDSGRAYKPISAVTVNNRLRKLTAFFGWCQTNGYLSTNPLTGVKVMTGSAKEARLSFDTDDLAKLLDLPTLRQEAKKHPWRFWIPLLGRTTGARLEELCQLYTDDITSVNGIHCIRIADQHEGQQLKNPGSRRVIPLAPSLLQLGFLDYVEKVSAVGAQMLFADLKAVRGKYGHAPSKWFGRYKLKLGISDSRKTFHSFRHTFIDEMRDCGVQDSLVKRMVGHEDSSTTFGIYGSRTPIAAMLKALEQLPPQQP</sequence>
<evidence type="ECO:0000256" key="2">
    <source>
        <dbReference type="ARBA" id="ARBA00022908"/>
    </source>
</evidence>
<keyword evidence="7" id="KW-1185">Reference proteome</keyword>
<dbReference type="InterPro" id="IPR013762">
    <property type="entry name" value="Integrase-like_cat_sf"/>
</dbReference>
<evidence type="ECO:0000313" key="7">
    <source>
        <dbReference type="Proteomes" id="UP000542720"/>
    </source>
</evidence>
<dbReference type="Gene3D" id="1.10.443.10">
    <property type="entry name" value="Intergrase catalytic core"/>
    <property type="match status" value="1"/>
</dbReference>